<evidence type="ECO:0000256" key="4">
    <source>
        <dbReference type="ARBA" id="ARBA00022989"/>
    </source>
</evidence>
<dbReference type="Proteomes" id="UP000219167">
    <property type="component" value="Unassembled WGS sequence"/>
</dbReference>
<proteinExistence type="predicted"/>
<feature type="transmembrane region" description="Helical" evidence="6">
    <location>
        <begin position="116"/>
        <end position="135"/>
    </location>
</feature>
<evidence type="ECO:0000256" key="3">
    <source>
        <dbReference type="ARBA" id="ARBA00022692"/>
    </source>
</evidence>
<accession>A0A285UVT7</accession>
<dbReference type="EMBL" id="OBQD01000019">
    <property type="protein sequence ID" value="SOC45952.1"/>
    <property type="molecule type" value="Genomic_DNA"/>
</dbReference>
<gene>
    <name evidence="7" type="ORF">SAMN05892877_11965</name>
</gene>
<keyword evidence="3 6" id="KW-0812">Transmembrane</keyword>
<feature type="transmembrane region" description="Helical" evidence="6">
    <location>
        <begin position="91"/>
        <end position="110"/>
    </location>
</feature>
<evidence type="ECO:0000313" key="8">
    <source>
        <dbReference type="Proteomes" id="UP000219167"/>
    </source>
</evidence>
<feature type="transmembrane region" description="Helical" evidence="6">
    <location>
        <begin position="257"/>
        <end position="277"/>
    </location>
</feature>
<evidence type="ECO:0000256" key="1">
    <source>
        <dbReference type="ARBA" id="ARBA00004651"/>
    </source>
</evidence>
<dbReference type="PANTHER" id="PTHR30482">
    <property type="entry name" value="HIGH-AFFINITY BRANCHED-CHAIN AMINO ACID TRANSPORT SYSTEM PERMEASE"/>
    <property type="match status" value="1"/>
</dbReference>
<dbReference type="InterPro" id="IPR043428">
    <property type="entry name" value="LivM-like"/>
</dbReference>
<dbReference type="InterPro" id="IPR001851">
    <property type="entry name" value="ABC_transp_permease"/>
</dbReference>
<reference evidence="7 8" key="1">
    <citation type="submission" date="2017-08" db="EMBL/GenBank/DDBJ databases">
        <authorList>
            <person name="de Groot N.N."/>
        </authorList>
    </citation>
    <scope>NUCLEOTIDE SEQUENCE [LARGE SCALE GENOMIC DNA]</scope>
    <source>
        <strain evidence="7 8">JC85</strain>
    </source>
</reference>
<feature type="transmembrane region" description="Helical" evidence="6">
    <location>
        <begin position="231"/>
        <end position="251"/>
    </location>
</feature>
<keyword evidence="2" id="KW-1003">Cell membrane</keyword>
<dbReference type="GO" id="GO:0015658">
    <property type="term" value="F:branched-chain amino acid transmembrane transporter activity"/>
    <property type="evidence" value="ECO:0007669"/>
    <property type="project" value="InterPro"/>
</dbReference>
<dbReference type="CDD" id="cd06581">
    <property type="entry name" value="TM_PBP1_LivM_like"/>
    <property type="match status" value="1"/>
</dbReference>
<evidence type="ECO:0000256" key="2">
    <source>
        <dbReference type="ARBA" id="ARBA00022475"/>
    </source>
</evidence>
<feature type="transmembrane region" description="Helical" evidence="6">
    <location>
        <begin position="183"/>
        <end position="201"/>
    </location>
</feature>
<organism evidence="7 8">
    <name type="scientific">Rhizobium subbaraonis</name>
    <dbReference type="NCBI Taxonomy" id="908946"/>
    <lineage>
        <taxon>Bacteria</taxon>
        <taxon>Pseudomonadati</taxon>
        <taxon>Pseudomonadota</taxon>
        <taxon>Alphaproteobacteria</taxon>
        <taxon>Hyphomicrobiales</taxon>
        <taxon>Rhizobiaceae</taxon>
        <taxon>Rhizobium/Agrobacterium group</taxon>
        <taxon>Rhizobium</taxon>
    </lineage>
</organism>
<keyword evidence="8" id="KW-1185">Reference proteome</keyword>
<evidence type="ECO:0000313" key="7">
    <source>
        <dbReference type="EMBL" id="SOC45952.1"/>
    </source>
</evidence>
<feature type="transmembrane region" description="Helical" evidence="6">
    <location>
        <begin position="142"/>
        <end position="163"/>
    </location>
</feature>
<feature type="transmembrane region" description="Helical" evidence="6">
    <location>
        <begin position="58"/>
        <end position="79"/>
    </location>
</feature>
<dbReference type="PANTHER" id="PTHR30482:SF10">
    <property type="entry name" value="HIGH-AFFINITY BRANCHED-CHAIN AMINO ACID TRANSPORT PROTEIN BRAE"/>
    <property type="match status" value="1"/>
</dbReference>
<name>A0A285UVT7_9HYPH</name>
<dbReference type="RefSeq" id="WP_097142380.1">
    <property type="nucleotide sequence ID" value="NZ_OBQD01000019.1"/>
</dbReference>
<comment type="subcellular location">
    <subcellularLocation>
        <location evidence="1">Cell membrane</location>
        <topology evidence="1">Multi-pass membrane protein</topology>
    </subcellularLocation>
</comment>
<dbReference type="GO" id="GO:0005886">
    <property type="term" value="C:plasma membrane"/>
    <property type="evidence" value="ECO:0007669"/>
    <property type="project" value="UniProtKB-SubCell"/>
</dbReference>
<evidence type="ECO:0000256" key="5">
    <source>
        <dbReference type="ARBA" id="ARBA00023136"/>
    </source>
</evidence>
<keyword evidence="5 6" id="KW-0472">Membrane</keyword>
<sequence>MAATLQTPDTGAVLAARKAHDEKLAKRADQTRAIWFPVTVLAVLLALPLLQFTGNYNYLLHLVLFTASYVVMAAGWNILGGFAGYVSLGHAVFFAIGGYFSGVLLARFGISTLLTAPLAGLLAAVCGYLIGQITLKVRGPSFIISSIALLMIARILFDHWTFIGGANGLALPINDLPVLWAKLPYYYAFIFMAAFTVWATYRIKHSKLGLGLRALSKDEIKAESAGIDTRFYKVVAFALSAFFVGMAGAVWGEYLTYLRPNIFLIILVSANLVLMCILGGKGTIAGPVVGAVLIVGINELFVATMGASELNLFGTGLVMAVALMFFPLGVVGTLARKGKLPRILNWD</sequence>
<feature type="transmembrane region" description="Helical" evidence="6">
    <location>
        <begin position="312"/>
        <end position="335"/>
    </location>
</feature>
<feature type="transmembrane region" description="Helical" evidence="6">
    <location>
        <begin position="33"/>
        <end position="52"/>
    </location>
</feature>
<feature type="transmembrane region" description="Helical" evidence="6">
    <location>
        <begin position="284"/>
        <end position="306"/>
    </location>
</feature>
<dbReference type="AlphaFoldDB" id="A0A285UVT7"/>
<dbReference type="Pfam" id="PF02653">
    <property type="entry name" value="BPD_transp_2"/>
    <property type="match status" value="1"/>
</dbReference>
<evidence type="ECO:0000256" key="6">
    <source>
        <dbReference type="SAM" id="Phobius"/>
    </source>
</evidence>
<protein>
    <submittedName>
        <fullName evidence="7">Amino acid/amide ABC transporter membrane protein 2 (HAAT family)</fullName>
    </submittedName>
</protein>
<keyword evidence="4 6" id="KW-1133">Transmembrane helix</keyword>
<dbReference type="OrthoDB" id="9804361at2"/>